<dbReference type="AlphaFoldDB" id="A0A7G9WDD7"/>
<feature type="domain" description="Amidohydrolase 3" evidence="1">
    <location>
        <begin position="36"/>
        <end position="526"/>
    </location>
</feature>
<evidence type="ECO:0000313" key="3">
    <source>
        <dbReference type="Proteomes" id="UP000516160"/>
    </source>
</evidence>
<keyword evidence="3" id="KW-1185">Reference proteome</keyword>
<evidence type="ECO:0000313" key="2">
    <source>
        <dbReference type="EMBL" id="QNO16699.1"/>
    </source>
</evidence>
<dbReference type="PANTHER" id="PTHR22642:SF2">
    <property type="entry name" value="PROTEIN LONG AFTER FAR-RED 3"/>
    <property type="match status" value="1"/>
</dbReference>
<dbReference type="InterPro" id="IPR032466">
    <property type="entry name" value="Metal_Hydrolase"/>
</dbReference>
<dbReference type="KEGG" id="acae:HYG86_12540"/>
<dbReference type="GO" id="GO:0016810">
    <property type="term" value="F:hydrolase activity, acting on carbon-nitrogen (but not peptide) bonds"/>
    <property type="evidence" value="ECO:0007669"/>
    <property type="project" value="InterPro"/>
</dbReference>
<organism evidence="2 3">
    <name type="scientific">Alkalicella caledoniensis</name>
    <dbReference type="NCBI Taxonomy" id="2731377"/>
    <lineage>
        <taxon>Bacteria</taxon>
        <taxon>Bacillati</taxon>
        <taxon>Bacillota</taxon>
        <taxon>Clostridia</taxon>
        <taxon>Eubacteriales</taxon>
        <taxon>Proteinivoracaceae</taxon>
        <taxon>Alkalicella</taxon>
    </lineage>
</organism>
<sequence>MDKRQPIAQAVAVKDGRISSVGTVEEILALKDADTKVIDLEGKLMVPGFNDSHMHLLSYGTSLMKANLIGTTSIDHLVDRMKAFMENLNLQQGSWVEGRGWNHDHFHEKKFPTRYDLDKISTEFPIITTRACGHVSVVNSKALELAGLTKNTPQIDGGHFDVDENGQPTGVLREKALNLVSEHIPAPSVQYIKELLMKAADNVITEGITSVQSDDFEAMPGKDFNNVLTAYSELASERKLPLRVYEQCLLSTKERLNSFLEQGFNTGVGDDLFKIGPLKVLADGSLGARTAYLSKPYADDTSTRGICVYSQRELDELVSLAHNAGMHVAIHCIGDKTMYMSFDSFEKVLSKNPRDDHRHSIIHCQITDETLLDKYGDLGVVAHIQPIFIDYDLHIVEDRVGKELAKTSYNWKGMFDRGVNVACGSDCPVETFDVLKGIYCAVTRKDLKGYPENGWLPDQKITVEQAVYGYTLGAAFASFEEDIKGSITPGKLADFTVLSEDIFEICPDTINDVKVLKTIFNGKVVFEV</sequence>
<dbReference type="Gene3D" id="3.20.20.140">
    <property type="entry name" value="Metal-dependent hydrolases"/>
    <property type="match status" value="1"/>
</dbReference>
<gene>
    <name evidence="2" type="ORF">HYG86_12540</name>
</gene>
<accession>A0A7G9WDD7</accession>
<dbReference type="SUPFAM" id="SSF51556">
    <property type="entry name" value="Metallo-dependent hydrolases"/>
    <property type="match status" value="1"/>
</dbReference>
<protein>
    <submittedName>
        <fullName evidence="2">Amidohydrolase</fullName>
    </submittedName>
</protein>
<dbReference type="PANTHER" id="PTHR22642">
    <property type="entry name" value="IMIDAZOLONEPROPIONASE"/>
    <property type="match status" value="1"/>
</dbReference>
<dbReference type="Gene3D" id="3.10.310.70">
    <property type="match status" value="1"/>
</dbReference>
<dbReference type="CDD" id="cd01300">
    <property type="entry name" value="YtcJ_like"/>
    <property type="match status" value="1"/>
</dbReference>
<dbReference type="InterPro" id="IPR011059">
    <property type="entry name" value="Metal-dep_hydrolase_composite"/>
</dbReference>
<evidence type="ECO:0000259" key="1">
    <source>
        <dbReference type="Pfam" id="PF07969"/>
    </source>
</evidence>
<name>A0A7G9WDD7_ALKCA</name>
<dbReference type="InterPro" id="IPR013108">
    <property type="entry name" value="Amidohydro_3"/>
</dbReference>
<proteinExistence type="predicted"/>
<dbReference type="SUPFAM" id="SSF51338">
    <property type="entry name" value="Composite domain of metallo-dependent hydrolases"/>
    <property type="match status" value="1"/>
</dbReference>
<dbReference type="Gene3D" id="2.30.40.10">
    <property type="entry name" value="Urease, subunit C, domain 1"/>
    <property type="match status" value="1"/>
</dbReference>
<keyword evidence="2" id="KW-0378">Hydrolase</keyword>
<dbReference type="Proteomes" id="UP000516160">
    <property type="component" value="Chromosome"/>
</dbReference>
<dbReference type="EMBL" id="CP058559">
    <property type="protein sequence ID" value="QNO16699.1"/>
    <property type="molecule type" value="Genomic_DNA"/>
</dbReference>
<dbReference type="InterPro" id="IPR033932">
    <property type="entry name" value="YtcJ-like"/>
</dbReference>
<reference evidence="2 3" key="1">
    <citation type="submission" date="2020-07" db="EMBL/GenBank/DDBJ databases">
        <title>Alkalicella. sp. LB2 genome.</title>
        <authorList>
            <person name="Postec A."/>
            <person name="Quemeneur M."/>
        </authorList>
    </citation>
    <scope>NUCLEOTIDE SEQUENCE [LARGE SCALE GENOMIC DNA]</scope>
    <source>
        <strain evidence="2 3">LB2</strain>
    </source>
</reference>
<dbReference type="Pfam" id="PF07969">
    <property type="entry name" value="Amidohydro_3"/>
    <property type="match status" value="1"/>
</dbReference>